<dbReference type="AlphaFoldDB" id="A0A9N9UNB4"/>
<reference evidence="2" key="1">
    <citation type="submission" date="2019-06" db="EMBL/GenBank/DDBJ databases">
        <authorList>
            <person name="Broberg M."/>
        </authorList>
    </citation>
    <scope>NUCLEOTIDE SEQUENCE [LARGE SCALE GENOMIC DNA]</scope>
</reference>
<accession>A0A9N9UNB4</accession>
<reference evidence="1 2" key="2">
    <citation type="submission" date="2021-10" db="EMBL/GenBank/DDBJ databases">
        <authorList>
            <person name="Piombo E."/>
        </authorList>
    </citation>
    <scope>NUCLEOTIDE SEQUENCE [LARGE SCALE GENOMIC DNA]</scope>
</reference>
<protein>
    <submittedName>
        <fullName evidence="1">Uncharacterized protein</fullName>
    </submittedName>
</protein>
<keyword evidence="2" id="KW-1185">Reference proteome</keyword>
<gene>
    <name evidence="1" type="ORF">CBYS24578_00015166</name>
</gene>
<dbReference type="EMBL" id="CABFNO020001481">
    <property type="protein sequence ID" value="CAG9992246.1"/>
    <property type="molecule type" value="Genomic_DNA"/>
</dbReference>
<organism evidence="1 2">
    <name type="scientific">Clonostachys byssicola</name>
    <dbReference type="NCBI Taxonomy" id="160290"/>
    <lineage>
        <taxon>Eukaryota</taxon>
        <taxon>Fungi</taxon>
        <taxon>Dikarya</taxon>
        <taxon>Ascomycota</taxon>
        <taxon>Pezizomycotina</taxon>
        <taxon>Sordariomycetes</taxon>
        <taxon>Hypocreomycetidae</taxon>
        <taxon>Hypocreales</taxon>
        <taxon>Bionectriaceae</taxon>
        <taxon>Clonostachys</taxon>
    </lineage>
</organism>
<comment type="caution">
    <text evidence="1">The sequence shown here is derived from an EMBL/GenBank/DDBJ whole genome shotgun (WGS) entry which is preliminary data.</text>
</comment>
<dbReference type="OrthoDB" id="5138537at2759"/>
<evidence type="ECO:0000313" key="1">
    <source>
        <dbReference type="EMBL" id="CAG9992246.1"/>
    </source>
</evidence>
<proteinExistence type="predicted"/>
<dbReference type="Proteomes" id="UP000754883">
    <property type="component" value="Unassembled WGS sequence"/>
</dbReference>
<evidence type="ECO:0000313" key="2">
    <source>
        <dbReference type="Proteomes" id="UP000754883"/>
    </source>
</evidence>
<name>A0A9N9UNB4_9HYPO</name>
<sequence length="505" mass="56872">MSLFLRTLLERPDLRSLVLHIECQFFLRLQGALSPETPPDVLRKLREKSVNIYEQATQGARSLSDLNAAVLDFVAYSGDEAPSDLGERCLAAILCLVPNLQSLALPPLPRPEWCVSGWVDDAGSEVNDDASDWDDEDMINGEYQTLNSLLGLLREYDSVSHKVLHRLMHLRFTYCPGYIPDNFSKMREGLLSLRYEWPQYTFRISACINLLRCPNLKEVVLDSLGTLKDFHGILPRLASAPGYNFQRLHLVTSSSTELALDKISNMLQLSQLTVNCPDYAPITKDRDKRAVSSRSGGYTGPPLWDSALTKLGENLVALDLRNICTSQDMDYFHLTCLKSMAKLEHLSICLPLINPVEKFQSRPLHAVLPCSLKSLDLYDWACHFTSNGVIGQLNKLDLFTTIELRFHVLAEGVLRIYKRALTDILRTFGLACKASHPSLRSLCVFAFKPEPRTSLFEDLPPMEGINPDQKDIECLFEANGVRFRGYVLGGFESSPFRGAYAELYE</sequence>